<protein>
    <submittedName>
        <fullName evidence="2">Enamine deaminase RidA (YjgF/YER057c/UK114 family)</fullName>
    </submittedName>
</protein>
<accession>A0A7Y9LMZ9</accession>
<dbReference type="SUPFAM" id="SSF55298">
    <property type="entry name" value="YjgF-like"/>
    <property type="match status" value="1"/>
</dbReference>
<dbReference type="Proteomes" id="UP000542125">
    <property type="component" value="Unassembled WGS sequence"/>
</dbReference>
<evidence type="ECO:0000313" key="3">
    <source>
        <dbReference type="Proteomes" id="UP000542125"/>
    </source>
</evidence>
<sequence>MFGFTCPVKVSYGSKAWNMHWVDEAASCALFQRMAPSFFACDPPMHRCLEVFVSRTLKSLMYAVSAAVLVSNAACAQTFEKKNFNYSEFAKGAFSEAVTVTGPAKTIYLAGIGSEDPDKGTVRHVDNFLEQCRFAWSKVKAALAANGATLGDIVKVTSYVTDVRYREEMGTCRRETFAGFPLPPHTFLNVVQLARPGMMFEVDVVAAIAANK</sequence>
<gene>
    <name evidence="2" type="ORF">FHW18_004761</name>
</gene>
<proteinExistence type="inferred from homology"/>
<comment type="similarity">
    <text evidence="1">Belongs to the RutC family.</text>
</comment>
<dbReference type="EMBL" id="JACBYR010000002">
    <property type="protein sequence ID" value="NYE85454.1"/>
    <property type="molecule type" value="Genomic_DNA"/>
</dbReference>
<dbReference type="GO" id="GO:0005829">
    <property type="term" value="C:cytosol"/>
    <property type="evidence" value="ECO:0007669"/>
    <property type="project" value="TreeGrafter"/>
</dbReference>
<comment type="caution">
    <text evidence="2">The sequence shown here is derived from an EMBL/GenBank/DDBJ whole genome shotgun (WGS) entry which is preliminary data.</text>
</comment>
<dbReference type="InterPro" id="IPR006175">
    <property type="entry name" value="YjgF/YER057c/UK114"/>
</dbReference>
<dbReference type="GO" id="GO:0019239">
    <property type="term" value="F:deaminase activity"/>
    <property type="evidence" value="ECO:0007669"/>
    <property type="project" value="TreeGrafter"/>
</dbReference>
<dbReference type="Gene3D" id="3.30.1330.40">
    <property type="entry name" value="RutC-like"/>
    <property type="match status" value="1"/>
</dbReference>
<keyword evidence="3" id="KW-1185">Reference proteome</keyword>
<dbReference type="PANTHER" id="PTHR11803:SF58">
    <property type="entry name" value="PROTEIN HMF1-RELATED"/>
    <property type="match status" value="1"/>
</dbReference>
<dbReference type="InterPro" id="IPR035959">
    <property type="entry name" value="RutC-like_sf"/>
</dbReference>
<dbReference type="CDD" id="cd00448">
    <property type="entry name" value="YjgF_YER057c_UK114_family"/>
    <property type="match status" value="1"/>
</dbReference>
<reference evidence="2 3" key="1">
    <citation type="submission" date="2020-07" db="EMBL/GenBank/DDBJ databases">
        <title>Genomic Encyclopedia of Type Strains, Phase IV (KMG-V): Genome sequencing to study the core and pangenomes of soil and plant-associated prokaryotes.</title>
        <authorList>
            <person name="Whitman W."/>
        </authorList>
    </citation>
    <scope>NUCLEOTIDE SEQUENCE [LARGE SCALE GENOMIC DNA]</scope>
    <source>
        <strain evidence="2 3">SAS40</strain>
    </source>
</reference>
<dbReference type="AlphaFoldDB" id="A0A7Y9LMZ9"/>
<dbReference type="RefSeq" id="WP_179589402.1">
    <property type="nucleotide sequence ID" value="NZ_JACBYR010000002.1"/>
</dbReference>
<dbReference type="PANTHER" id="PTHR11803">
    <property type="entry name" value="2-IMINOBUTANOATE/2-IMINOPROPANOATE DEAMINASE RIDA"/>
    <property type="match status" value="1"/>
</dbReference>
<dbReference type="Pfam" id="PF01042">
    <property type="entry name" value="Ribonuc_L-PSP"/>
    <property type="match status" value="1"/>
</dbReference>
<evidence type="ECO:0000313" key="2">
    <source>
        <dbReference type="EMBL" id="NYE85454.1"/>
    </source>
</evidence>
<name>A0A7Y9LMZ9_9BURK</name>
<evidence type="ECO:0000256" key="1">
    <source>
        <dbReference type="ARBA" id="ARBA00010552"/>
    </source>
</evidence>
<organism evidence="2 3">
    <name type="scientific">Pigmentiphaga litoralis</name>
    <dbReference type="NCBI Taxonomy" id="516702"/>
    <lineage>
        <taxon>Bacteria</taxon>
        <taxon>Pseudomonadati</taxon>
        <taxon>Pseudomonadota</taxon>
        <taxon>Betaproteobacteria</taxon>
        <taxon>Burkholderiales</taxon>
        <taxon>Alcaligenaceae</taxon>
        <taxon>Pigmentiphaga</taxon>
    </lineage>
</organism>